<dbReference type="Pfam" id="PF07484">
    <property type="entry name" value="Collar"/>
    <property type="match status" value="1"/>
</dbReference>
<gene>
    <name evidence="2" type="ORF">J0383_21220</name>
</gene>
<proteinExistence type="predicted"/>
<evidence type="ECO:0000259" key="1">
    <source>
        <dbReference type="Pfam" id="PF07484"/>
    </source>
</evidence>
<reference evidence="2 3" key="1">
    <citation type="submission" date="2021-03" db="EMBL/GenBank/DDBJ databases">
        <title>Flavobacterium kribbensis sp. nov, an endophytic bacteria, isolated from soybean.</title>
        <authorList>
            <person name="Lee J."/>
            <person name="Seo J."/>
        </authorList>
    </citation>
    <scope>NUCLEOTIDE SEQUENCE [LARGE SCALE GENOMIC DNA]</scope>
    <source>
        <strain evidence="2 3">BB8</strain>
    </source>
</reference>
<feature type="domain" description="Phage tail collar" evidence="1">
    <location>
        <begin position="7"/>
        <end position="62"/>
    </location>
</feature>
<dbReference type="SUPFAM" id="SSF88874">
    <property type="entry name" value="Receptor-binding domain of short tail fibre protein gp12"/>
    <property type="match status" value="1"/>
</dbReference>
<name>A0ABX7QCR3_9FLAO</name>
<dbReference type="RefSeq" id="WP_207295946.1">
    <property type="nucleotide sequence ID" value="NZ_CP071448.1"/>
</dbReference>
<accession>A0ABX7QCR3</accession>
<protein>
    <submittedName>
        <fullName evidence="2">Phage tail protein</fullName>
    </submittedName>
</protein>
<dbReference type="InterPro" id="IPR037053">
    <property type="entry name" value="Phage_tail_collar_dom_sf"/>
</dbReference>
<evidence type="ECO:0000313" key="3">
    <source>
        <dbReference type="Proteomes" id="UP000663440"/>
    </source>
</evidence>
<keyword evidence="3" id="KW-1185">Reference proteome</keyword>
<sequence length="179" mass="18626">MEGYLSEIRIFAGNFPPRGWVFCNGSQLPISNYDALYALIGTTYGGDGVTTFNIPDLRGRVPIGTGQGPGLSPIVLGQVIGTESTTMTTNQMPAHNHVGTGSLAIPVYKGAGNIGAPTDSVLAGLTNAYSSAAQDSALKPQTVTLTVSATGGNIPFSIIQPYLSTNYIICIEGIFPSRN</sequence>
<dbReference type="Proteomes" id="UP000663440">
    <property type="component" value="Chromosome"/>
</dbReference>
<dbReference type="InterPro" id="IPR011083">
    <property type="entry name" value="Phage_tail_collar_dom"/>
</dbReference>
<organism evidence="2 3">
    <name type="scientific">Flavobacterium endoglycinae</name>
    <dbReference type="NCBI Taxonomy" id="2816357"/>
    <lineage>
        <taxon>Bacteria</taxon>
        <taxon>Pseudomonadati</taxon>
        <taxon>Bacteroidota</taxon>
        <taxon>Flavobacteriia</taxon>
        <taxon>Flavobacteriales</taxon>
        <taxon>Flavobacteriaceae</taxon>
        <taxon>Flavobacterium</taxon>
    </lineage>
</organism>
<dbReference type="EMBL" id="CP071448">
    <property type="protein sequence ID" value="QSW88747.1"/>
    <property type="molecule type" value="Genomic_DNA"/>
</dbReference>
<evidence type="ECO:0000313" key="2">
    <source>
        <dbReference type="EMBL" id="QSW88747.1"/>
    </source>
</evidence>
<dbReference type="Gene3D" id="3.90.1340.10">
    <property type="entry name" value="Phage tail collar domain"/>
    <property type="match status" value="1"/>
</dbReference>